<protein>
    <recommendedName>
        <fullName evidence="7">G2/mitotic-specific cyclin-B2</fullName>
    </recommendedName>
</protein>
<dbReference type="EMBL" id="BRZM01000070">
    <property type="protein sequence ID" value="GLD64654.1"/>
    <property type="molecule type" value="Genomic_DNA"/>
</dbReference>
<dbReference type="PANTHER" id="PTHR10177">
    <property type="entry name" value="CYCLINS"/>
    <property type="match status" value="1"/>
</dbReference>
<dbReference type="InterPro" id="IPR039361">
    <property type="entry name" value="Cyclin"/>
</dbReference>
<dbReference type="FunFam" id="1.10.472.10:FF:000001">
    <property type="entry name" value="G2/mitotic-specific cyclin"/>
    <property type="match status" value="1"/>
</dbReference>
<evidence type="ECO:0000256" key="4">
    <source>
        <dbReference type="ARBA" id="ARBA00023127"/>
    </source>
</evidence>
<feature type="compositionally biased region" description="Acidic residues" evidence="8">
    <location>
        <begin position="111"/>
        <end position="123"/>
    </location>
</feature>
<dbReference type="AlphaFoldDB" id="A0AAD3N4I7"/>
<evidence type="ECO:0000256" key="5">
    <source>
        <dbReference type="ARBA" id="ARBA00023306"/>
    </source>
</evidence>
<feature type="non-terminal residue" evidence="10">
    <location>
        <position position="263"/>
    </location>
</feature>
<comment type="similarity">
    <text evidence="2">Belongs to the cyclin family. Cyclin AB subfamily.</text>
</comment>
<evidence type="ECO:0000256" key="2">
    <source>
        <dbReference type="ARBA" id="ARBA00006955"/>
    </source>
</evidence>
<keyword evidence="3" id="KW-0132">Cell division</keyword>
<dbReference type="GO" id="GO:0044772">
    <property type="term" value="P:mitotic cell cycle phase transition"/>
    <property type="evidence" value="ECO:0007669"/>
    <property type="project" value="InterPro"/>
</dbReference>
<gene>
    <name evidence="10" type="ORF">AKAME5_001618800</name>
</gene>
<evidence type="ECO:0000313" key="11">
    <source>
        <dbReference type="Proteomes" id="UP001279410"/>
    </source>
</evidence>
<dbReference type="InterPro" id="IPR046965">
    <property type="entry name" value="Cyclin_A/B-like"/>
</dbReference>
<evidence type="ECO:0000256" key="3">
    <source>
        <dbReference type="ARBA" id="ARBA00022618"/>
    </source>
</evidence>
<dbReference type="Proteomes" id="UP001279410">
    <property type="component" value="Unassembled WGS sequence"/>
</dbReference>
<evidence type="ECO:0000256" key="8">
    <source>
        <dbReference type="SAM" id="MobiDB-lite"/>
    </source>
</evidence>
<dbReference type="GO" id="GO:0016538">
    <property type="term" value="F:cyclin-dependent protein serine/threonine kinase regulator activity"/>
    <property type="evidence" value="ECO:0007669"/>
    <property type="project" value="InterPro"/>
</dbReference>
<dbReference type="InterPro" id="IPR036915">
    <property type="entry name" value="Cyclin-like_sf"/>
</dbReference>
<evidence type="ECO:0000256" key="6">
    <source>
        <dbReference type="ARBA" id="ARBA00025821"/>
    </source>
</evidence>
<dbReference type="PIRSF" id="PIRSF001771">
    <property type="entry name" value="Cyclin_A_B_D_E"/>
    <property type="match status" value="1"/>
</dbReference>
<evidence type="ECO:0000259" key="9">
    <source>
        <dbReference type="Pfam" id="PF00134"/>
    </source>
</evidence>
<evidence type="ECO:0000256" key="1">
    <source>
        <dbReference type="ARBA" id="ARBA00003222"/>
    </source>
</evidence>
<comment type="caution">
    <text evidence="10">The sequence shown here is derived from an EMBL/GenBank/DDBJ whole genome shotgun (WGS) entry which is preliminary data.</text>
</comment>
<keyword evidence="5" id="KW-0131">Cell cycle</keyword>
<dbReference type="GO" id="GO:0051301">
    <property type="term" value="P:cell division"/>
    <property type="evidence" value="ECO:0007669"/>
    <property type="project" value="UniProtKB-KW"/>
</dbReference>
<accession>A0AAD3N4I7</accession>
<dbReference type="Pfam" id="PF00134">
    <property type="entry name" value="Cyclin_N"/>
    <property type="match status" value="1"/>
</dbReference>
<feature type="domain" description="Cyclin N-terminal" evidence="9">
    <location>
        <begin position="177"/>
        <end position="263"/>
    </location>
</feature>
<feature type="compositionally biased region" description="Low complexity" evidence="8">
    <location>
        <begin position="78"/>
        <end position="103"/>
    </location>
</feature>
<name>A0AAD3N4I7_LATJO</name>
<reference evidence="10" key="1">
    <citation type="submission" date="2022-08" db="EMBL/GenBank/DDBJ databases">
        <title>Genome sequencing of akame (Lates japonicus).</title>
        <authorList>
            <person name="Hashiguchi Y."/>
            <person name="Takahashi H."/>
        </authorList>
    </citation>
    <scope>NUCLEOTIDE SEQUENCE</scope>
    <source>
        <strain evidence="10">Kochi</strain>
    </source>
</reference>
<organism evidence="10 11">
    <name type="scientific">Lates japonicus</name>
    <name type="common">Japanese lates</name>
    <dbReference type="NCBI Taxonomy" id="270547"/>
    <lineage>
        <taxon>Eukaryota</taxon>
        <taxon>Metazoa</taxon>
        <taxon>Chordata</taxon>
        <taxon>Craniata</taxon>
        <taxon>Vertebrata</taxon>
        <taxon>Euteleostomi</taxon>
        <taxon>Actinopterygii</taxon>
        <taxon>Neopterygii</taxon>
        <taxon>Teleostei</taxon>
        <taxon>Neoteleostei</taxon>
        <taxon>Acanthomorphata</taxon>
        <taxon>Carangaria</taxon>
        <taxon>Carangaria incertae sedis</taxon>
        <taxon>Centropomidae</taxon>
        <taxon>Lates</taxon>
    </lineage>
</organism>
<dbReference type="InterPro" id="IPR006671">
    <property type="entry name" value="Cyclin_N"/>
</dbReference>
<dbReference type="Gene3D" id="1.10.472.10">
    <property type="entry name" value="Cyclin-like"/>
    <property type="match status" value="1"/>
</dbReference>
<feature type="region of interest" description="Disordered" evidence="8">
    <location>
        <begin position="1"/>
        <end position="148"/>
    </location>
</feature>
<evidence type="ECO:0000256" key="7">
    <source>
        <dbReference type="ARBA" id="ARBA00040980"/>
    </source>
</evidence>
<comment type="function">
    <text evidence="1">Essential for the control of the cell cycle at the G2/M (mitosis) transition.</text>
</comment>
<evidence type="ECO:0000313" key="10">
    <source>
        <dbReference type="EMBL" id="GLD64654.1"/>
    </source>
</evidence>
<keyword evidence="4" id="KW-0195">Cyclin</keyword>
<dbReference type="SUPFAM" id="SSF47954">
    <property type="entry name" value="Cyclin-like"/>
    <property type="match status" value="1"/>
</dbReference>
<sequence length="263" mass="29320">MPLPRGKKPTVTAGSKIPKLSATATENQEEGPQVKRSSSPPHGAPKKRTAFIDITNAHKVQISLPGRKKEPAKKMAKKTTSTSGSAKNQANSKKSSSVSSEGTSAEREKTDSEEEKPCEEDEAQRDAAAPVEQQVAAAPPAAREVPAHLQRQQIPEEFDIDSENSEDSYMCAEYAKDIFDYLKQREEKFVLCNYMPNQPSLNPEMRAILIDWLVEVQENFELYHETLYLAVKMTDHYLSQTPVHREMLQLVGSTAMLIASKFE</sequence>
<keyword evidence="11" id="KW-1185">Reference proteome</keyword>
<comment type="subunit">
    <text evidence="6">Interacts with the CDK1 protein kinase to form a serine/threonine kinase holoenzyme complex also known as maturation promoting factor (MPF). The cyclin subunit imparts substrate specificity to the complex.</text>
</comment>
<feature type="compositionally biased region" description="Low complexity" evidence="8">
    <location>
        <begin position="127"/>
        <end position="144"/>
    </location>
</feature>
<proteinExistence type="inferred from homology"/>